<dbReference type="OrthoDB" id="2112051at2759"/>
<evidence type="ECO:0000313" key="3">
    <source>
        <dbReference type="Proteomes" id="UP001152320"/>
    </source>
</evidence>
<dbReference type="PANTHER" id="PTHR16165">
    <property type="entry name" value="NXPE FAMILY MEMBER"/>
    <property type="match status" value="1"/>
</dbReference>
<keyword evidence="3" id="KW-1185">Reference proteome</keyword>
<comment type="caution">
    <text evidence="2">The sequence shown here is derived from an EMBL/GenBank/DDBJ whole genome shotgun (WGS) entry which is preliminary data.</text>
</comment>
<sequence length="435" mass="49768">MKIFTAEPYSAVSEDKLIDFKNGTYLAYFTVRWSGQVKVQVRLVHPVEILPDIKLNLQGVFGANHTFIGNFMSNASGATEERLCRYFQTLPGPVCNLGNRQSHGPWFCEKPKNVHLTCDNWKFHQMYTKPFESFVKIDAHLSALSLESLTKYYLADIKNKCAITVRDRMTSHTSVNESLGLPYCSIRGLPATVETNGHFFKGRWFPNDCRVHDFSKEDFTSCIAHKRLILLGDSTVRQMYFYFRDSFSKVFKVLPTKDKICLKQGPITLWNETLNASIYFHFHGLPIFGTGLVLRTDFVQYVADALDSMGSGSSDIIVISVWSHLLAAGKEFYINRWRAIKSAIQRYLDRNPNAKVIIKSANTRNSGSSWSNVISSIWNIHQFEGFLRELFEGEKKIGFVDAFDITKVQPFIDHVHPNIVIVKEIINRVLTYICK</sequence>
<dbReference type="InterPro" id="IPR057106">
    <property type="entry name" value="NXPE4_C"/>
</dbReference>
<dbReference type="PANTHER" id="PTHR16165:SF5">
    <property type="entry name" value="NXPE FAMILY MEMBER 3"/>
    <property type="match status" value="1"/>
</dbReference>
<gene>
    <name evidence="2" type="ORF">HOLleu_32655</name>
</gene>
<evidence type="ECO:0000313" key="2">
    <source>
        <dbReference type="EMBL" id="KAJ8027499.1"/>
    </source>
</evidence>
<reference evidence="2" key="1">
    <citation type="submission" date="2021-10" db="EMBL/GenBank/DDBJ databases">
        <title>Tropical sea cucumber genome reveals ecological adaptation and Cuvierian tubules defense mechanism.</title>
        <authorList>
            <person name="Chen T."/>
        </authorList>
    </citation>
    <scope>NUCLEOTIDE SEQUENCE</scope>
    <source>
        <strain evidence="2">Nanhai2018</strain>
        <tissue evidence="2">Muscle</tissue>
    </source>
</reference>
<feature type="domain" description="NXPE C-terminal" evidence="1">
    <location>
        <begin position="204"/>
        <end position="434"/>
    </location>
</feature>
<protein>
    <submittedName>
        <fullName evidence="2">NXPE family member 3</fullName>
    </submittedName>
</protein>
<accession>A0A9Q1BJ46</accession>
<dbReference type="Pfam" id="PF06312">
    <property type="entry name" value="Neurexophilin"/>
    <property type="match status" value="1"/>
</dbReference>
<proteinExistence type="predicted"/>
<dbReference type="AlphaFoldDB" id="A0A9Q1BJ46"/>
<dbReference type="Pfam" id="PF24536">
    <property type="entry name" value="NXPE4_C"/>
    <property type="match status" value="1"/>
</dbReference>
<dbReference type="InterPro" id="IPR026845">
    <property type="entry name" value="NXPH/NXPE"/>
</dbReference>
<dbReference type="Proteomes" id="UP001152320">
    <property type="component" value="Chromosome 16"/>
</dbReference>
<organism evidence="2 3">
    <name type="scientific">Holothuria leucospilota</name>
    <name type="common">Black long sea cucumber</name>
    <name type="synonym">Mertensiothuria leucospilota</name>
    <dbReference type="NCBI Taxonomy" id="206669"/>
    <lineage>
        <taxon>Eukaryota</taxon>
        <taxon>Metazoa</taxon>
        <taxon>Echinodermata</taxon>
        <taxon>Eleutherozoa</taxon>
        <taxon>Echinozoa</taxon>
        <taxon>Holothuroidea</taxon>
        <taxon>Aspidochirotacea</taxon>
        <taxon>Aspidochirotida</taxon>
        <taxon>Holothuriidae</taxon>
        <taxon>Holothuria</taxon>
    </lineage>
</organism>
<name>A0A9Q1BJ46_HOLLE</name>
<evidence type="ECO:0000259" key="1">
    <source>
        <dbReference type="Pfam" id="PF24536"/>
    </source>
</evidence>
<dbReference type="EMBL" id="JAIZAY010000016">
    <property type="protein sequence ID" value="KAJ8027499.1"/>
    <property type="molecule type" value="Genomic_DNA"/>
</dbReference>
<dbReference type="SUPFAM" id="SSF52266">
    <property type="entry name" value="SGNH hydrolase"/>
    <property type="match status" value="1"/>
</dbReference>